<protein>
    <submittedName>
        <fullName evidence="1">Uncharacterized protein</fullName>
    </submittedName>
</protein>
<dbReference type="AlphaFoldDB" id="A0A3M6TE94"/>
<organism evidence="1 2">
    <name type="scientific">Pocillopora damicornis</name>
    <name type="common">Cauliflower coral</name>
    <name type="synonym">Millepora damicornis</name>
    <dbReference type="NCBI Taxonomy" id="46731"/>
    <lineage>
        <taxon>Eukaryota</taxon>
        <taxon>Metazoa</taxon>
        <taxon>Cnidaria</taxon>
        <taxon>Anthozoa</taxon>
        <taxon>Hexacorallia</taxon>
        <taxon>Scleractinia</taxon>
        <taxon>Astrocoeniina</taxon>
        <taxon>Pocilloporidae</taxon>
        <taxon>Pocillopora</taxon>
    </lineage>
</organism>
<evidence type="ECO:0000313" key="2">
    <source>
        <dbReference type="Proteomes" id="UP000275408"/>
    </source>
</evidence>
<comment type="caution">
    <text evidence="1">The sequence shown here is derived from an EMBL/GenBank/DDBJ whole genome shotgun (WGS) entry which is preliminary data.</text>
</comment>
<gene>
    <name evidence="1" type="ORF">pdam_00006113</name>
</gene>
<accession>A0A3M6TE94</accession>
<keyword evidence="2" id="KW-1185">Reference proteome</keyword>
<proteinExistence type="predicted"/>
<dbReference type="Proteomes" id="UP000275408">
    <property type="component" value="Unassembled WGS sequence"/>
</dbReference>
<evidence type="ECO:0000313" key="1">
    <source>
        <dbReference type="EMBL" id="RMX39534.1"/>
    </source>
</evidence>
<name>A0A3M6TE94_POCDA</name>
<dbReference type="EMBL" id="RCHS01003809">
    <property type="protein sequence ID" value="RMX39534.1"/>
    <property type="molecule type" value="Genomic_DNA"/>
</dbReference>
<reference evidence="1 2" key="1">
    <citation type="journal article" date="2018" name="Sci. Rep.">
        <title>Comparative analysis of the Pocillopora damicornis genome highlights role of immune system in coral evolution.</title>
        <authorList>
            <person name="Cunning R."/>
            <person name="Bay R.A."/>
            <person name="Gillette P."/>
            <person name="Baker A.C."/>
            <person name="Traylor-Knowles N."/>
        </authorList>
    </citation>
    <scope>NUCLEOTIDE SEQUENCE [LARGE SCALE GENOMIC DNA]</scope>
    <source>
        <strain evidence="1">RSMAS</strain>
        <tissue evidence="1">Whole animal</tissue>
    </source>
</reference>
<sequence>VTVLRPQDPLEFELETEHIPDNLFREDVKIRGRRYLIFASDNQLVRRPQPVKIVVRGCYLQIVPSPVFTITDSERLREKG</sequence>
<feature type="non-terminal residue" evidence="1">
    <location>
        <position position="1"/>
    </location>
</feature>